<dbReference type="RefSeq" id="WP_180856501.1">
    <property type="nucleotide sequence ID" value="NZ_CAIJDE010000028.1"/>
</dbReference>
<evidence type="ECO:0000313" key="2">
    <source>
        <dbReference type="Proteomes" id="UP000533639"/>
    </source>
</evidence>
<comment type="caution">
    <text evidence="1">The sequence shown here is derived from an EMBL/GenBank/DDBJ whole genome shotgun (WGS) entry which is preliminary data.</text>
</comment>
<evidence type="ECO:0000313" key="1">
    <source>
        <dbReference type="EMBL" id="CAC9972907.1"/>
    </source>
</evidence>
<dbReference type="InterPro" id="IPR046558">
    <property type="entry name" value="DUF6712"/>
</dbReference>
<protein>
    <submittedName>
        <fullName evidence="1">Uncharacterized protein</fullName>
    </submittedName>
</protein>
<sequence>MAKQKILIKPNTISETVGFGGNIDPDQLAPSIVIAQTTQLKRILGLDLYNKISTDYADGTLHGLYLTIYTDYVIDMLSFFSCSIYLSINTSKTTNAGTYKVGAEGSSNTPLNELSIIGKTYESIAISYEQNFYKFIEKNPVPEYGQNNEDKNTTNLIGWY</sequence>
<accession>A0A9N8IYR6</accession>
<reference evidence="1 2" key="1">
    <citation type="submission" date="2020-06" db="EMBL/GenBank/DDBJ databases">
        <authorList>
            <person name="Criscuolo A."/>
        </authorList>
    </citation>
    <scope>NUCLEOTIDE SEQUENCE [LARGE SCALE GENOMIC DNA]</scope>
    <source>
        <strain evidence="1">PXU-55</strain>
    </source>
</reference>
<gene>
    <name evidence="1" type="ORF">FLAPXU55_00586</name>
</gene>
<dbReference type="Proteomes" id="UP000533639">
    <property type="component" value="Unassembled WGS sequence"/>
</dbReference>
<name>A0A9N8IYR6_9FLAO</name>
<dbReference type="AlphaFoldDB" id="A0A9N8IYR6"/>
<keyword evidence="2" id="KW-1185">Reference proteome</keyword>
<organism evidence="1 2">
    <name type="scientific">Flavobacterium panici</name>
    <dbReference type="NCBI Taxonomy" id="2654843"/>
    <lineage>
        <taxon>Bacteria</taxon>
        <taxon>Pseudomonadati</taxon>
        <taxon>Bacteroidota</taxon>
        <taxon>Flavobacteriia</taxon>
        <taxon>Flavobacteriales</taxon>
        <taxon>Flavobacteriaceae</taxon>
        <taxon>Flavobacterium</taxon>
    </lineage>
</organism>
<proteinExistence type="predicted"/>
<dbReference type="EMBL" id="CAIJDE010000028">
    <property type="protein sequence ID" value="CAC9972907.1"/>
    <property type="molecule type" value="Genomic_DNA"/>
</dbReference>
<dbReference type="Pfam" id="PF20459">
    <property type="entry name" value="DUF6712"/>
    <property type="match status" value="1"/>
</dbReference>